<evidence type="ECO:0000256" key="1">
    <source>
        <dbReference type="SAM" id="MobiDB-lite"/>
    </source>
</evidence>
<feature type="compositionally biased region" description="Basic and acidic residues" evidence="1">
    <location>
        <begin position="61"/>
        <end position="88"/>
    </location>
</feature>
<protein>
    <submittedName>
        <fullName evidence="2">Uncharacterized protein</fullName>
    </submittedName>
</protein>
<feature type="region of interest" description="Disordered" evidence="1">
    <location>
        <begin position="26"/>
        <end position="134"/>
    </location>
</feature>
<evidence type="ECO:0000313" key="2">
    <source>
        <dbReference type="EMBL" id="MEQ2203893.1"/>
    </source>
</evidence>
<feature type="compositionally biased region" description="Polar residues" evidence="1">
    <location>
        <begin position="95"/>
        <end position="111"/>
    </location>
</feature>
<feature type="region of interest" description="Disordered" evidence="1">
    <location>
        <begin position="200"/>
        <end position="221"/>
    </location>
</feature>
<organism evidence="2 3">
    <name type="scientific">Xenoophorus captivus</name>
    <dbReference type="NCBI Taxonomy" id="1517983"/>
    <lineage>
        <taxon>Eukaryota</taxon>
        <taxon>Metazoa</taxon>
        <taxon>Chordata</taxon>
        <taxon>Craniata</taxon>
        <taxon>Vertebrata</taxon>
        <taxon>Euteleostomi</taxon>
        <taxon>Actinopterygii</taxon>
        <taxon>Neopterygii</taxon>
        <taxon>Teleostei</taxon>
        <taxon>Neoteleostei</taxon>
        <taxon>Acanthomorphata</taxon>
        <taxon>Ovalentaria</taxon>
        <taxon>Atherinomorphae</taxon>
        <taxon>Cyprinodontiformes</taxon>
        <taxon>Goodeidae</taxon>
        <taxon>Xenoophorus</taxon>
    </lineage>
</organism>
<evidence type="ECO:0000313" key="3">
    <source>
        <dbReference type="Proteomes" id="UP001434883"/>
    </source>
</evidence>
<reference evidence="2 3" key="1">
    <citation type="submission" date="2021-06" db="EMBL/GenBank/DDBJ databases">
        <authorList>
            <person name="Palmer J.M."/>
        </authorList>
    </citation>
    <scope>NUCLEOTIDE SEQUENCE [LARGE SCALE GENOMIC DNA]</scope>
    <source>
        <strain evidence="2 3">XC_2019</strain>
        <tissue evidence="2">Muscle</tissue>
    </source>
</reference>
<comment type="caution">
    <text evidence="2">The sequence shown here is derived from an EMBL/GenBank/DDBJ whole genome shotgun (WGS) entry which is preliminary data.</text>
</comment>
<gene>
    <name evidence="2" type="ORF">XENOCAPTIV_005030</name>
</gene>
<accession>A0ABV0R8D3</accession>
<name>A0ABV0R8D3_9TELE</name>
<sequence>MPSAVISVKPNLIFSLTSRFRPRFVTSPQQSHHICRGMSTPDKTQESFSRTLMGSGSSKSFSRDSSHRQIRYSERLKKENEDLNESHHQWGKTELSPSQHNNLTPSAIRQNQDNERLKKENVDLKKKSKSQEEEIKSLKDKVAKDVALSIKTGKAESLNNPVSQTRLKEMYDDLRRRWPKIKRHLKLNKETPQSVKDKIQAGCPTGPMGPDPNLTGSGGIRRSRDILLPFSSCQSVPARPRNAEEKC</sequence>
<dbReference type="EMBL" id="JAHRIN010035151">
    <property type="protein sequence ID" value="MEQ2203893.1"/>
    <property type="molecule type" value="Genomic_DNA"/>
</dbReference>
<dbReference type="Proteomes" id="UP001434883">
    <property type="component" value="Unassembled WGS sequence"/>
</dbReference>
<proteinExistence type="predicted"/>
<feature type="compositionally biased region" description="Basic and acidic residues" evidence="1">
    <location>
        <begin position="112"/>
        <end position="134"/>
    </location>
</feature>
<keyword evidence="3" id="KW-1185">Reference proteome</keyword>